<protein>
    <recommendedName>
        <fullName evidence="3">DUF2846 domain-containing protein</fullName>
    </recommendedName>
</protein>
<evidence type="ECO:0008006" key="3">
    <source>
        <dbReference type="Google" id="ProtNLM"/>
    </source>
</evidence>
<name>A0A4Q2RIR6_9HYPH</name>
<proteinExistence type="predicted"/>
<dbReference type="AlphaFoldDB" id="A0A4Q2RIR6"/>
<reference evidence="1 2" key="2">
    <citation type="submission" date="2019-02" db="EMBL/GenBank/DDBJ databases">
        <title>'Lichenibacterium ramalinii' gen. nov. sp. nov., 'Lichenibacterium minor' gen. nov. sp. nov.</title>
        <authorList>
            <person name="Pankratov T."/>
        </authorList>
    </citation>
    <scope>NUCLEOTIDE SEQUENCE [LARGE SCALE GENOMIC DNA]</scope>
    <source>
        <strain evidence="1 2">RmlP001</strain>
    </source>
</reference>
<dbReference type="Proteomes" id="UP000289411">
    <property type="component" value="Unassembled WGS sequence"/>
</dbReference>
<evidence type="ECO:0000313" key="1">
    <source>
        <dbReference type="EMBL" id="RYB06945.1"/>
    </source>
</evidence>
<dbReference type="RefSeq" id="WP_129217484.1">
    <property type="nucleotide sequence ID" value="NZ_QYBC01000002.1"/>
</dbReference>
<comment type="caution">
    <text evidence="1">The sequence shown here is derived from an EMBL/GenBank/DDBJ whole genome shotgun (WGS) entry which is preliminary data.</text>
</comment>
<dbReference type="EMBL" id="QYBC01000002">
    <property type="protein sequence ID" value="RYB06945.1"/>
    <property type="molecule type" value="Genomic_DNA"/>
</dbReference>
<accession>A0A4Q2RIR6</accession>
<sequence length="105" mass="11523">MASITVTRGRAFADGLRIYSVLVDDTRIGTLRQGEAFRCDVGAGRHEVRLAVDWCGSPTIVVDVGTADVHLVCAPHPSLPWFAAAMLFRPNRWIDLRVADRPPVP</sequence>
<dbReference type="OrthoDB" id="2223488at2"/>
<gene>
    <name evidence="1" type="ORF">D3272_02320</name>
</gene>
<keyword evidence="2" id="KW-1185">Reference proteome</keyword>
<evidence type="ECO:0000313" key="2">
    <source>
        <dbReference type="Proteomes" id="UP000289411"/>
    </source>
</evidence>
<reference evidence="1 2" key="1">
    <citation type="submission" date="2018-09" db="EMBL/GenBank/DDBJ databases">
        <authorList>
            <person name="Grouzdev D.S."/>
            <person name="Krutkina M.S."/>
        </authorList>
    </citation>
    <scope>NUCLEOTIDE SEQUENCE [LARGE SCALE GENOMIC DNA]</scope>
    <source>
        <strain evidence="1 2">RmlP001</strain>
    </source>
</reference>
<organism evidence="1 2">
    <name type="scientific">Lichenibacterium ramalinae</name>
    <dbReference type="NCBI Taxonomy" id="2316527"/>
    <lineage>
        <taxon>Bacteria</taxon>
        <taxon>Pseudomonadati</taxon>
        <taxon>Pseudomonadota</taxon>
        <taxon>Alphaproteobacteria</taxon>
        <taxon>Hyphomicrobiales</taxon>
        <taxon>Lichenihabitantaceae</taxon>
        <taxon>Lichenibacterium</taxon>
    </lineage>
</organism>